<dbReference type="PROSITE" id="PS00108">
    <property type="entry name" value="PROTEIN_KINASE_ST"/>
    <property type="match status" value="2"/>
</dbReference>
<feature type="domain" description="Protein kinase" evidence="24">
    <location>
        <begin position="793"/>
        <end position="1041"/>
    </location>
</feature>
<dbReference type="FunFam" id="3.80.10.10:FF:000317">
    <property type="entry name" value="Inactive leucine-rich repeat receptor-like protein kinase"/>
    <property type="match status" value="1"/>
</dbReference>
<evidence type="ECO:0000256" key="1">
    <source>
        <dbReference type="ARBA" id="ARBA00004162"/>
    </source>
</evidence>
<reference evidence="25" key="2">
    <citation type="submission" date="2019-01" db="UniProtKB">
        <authorList>
            <consortium name="EnsemblPlants"/>
        </authorList>
    </citation>
    <scope>IDENTIFICATION</scope>
    <source>
        <strain evidence="25">cv. Heinz 1706</strain>
    </source>
</reference>
<evidence type="ECO:0000256" key="13">
    <source>
        <dbReference type="ARBA" id="ARBA00022741"/>
    </source>
</evidence>
<dbReference type="Pfam" id="PF08263">
    <property type="entry name" value="LRRNT_2"/>
    <property type="match status" value="2"/>
</dbReference>
<dbReference type="Gene3D" id="3.80.10.10">
    <property type="entry name" value="Ribonuclease Inhibitor"/>
    <property type="match status" value="7"/>
</dbReference>
<protein>
    <recommendedName>
        <fullName evidence="4">non-specific serine/threonine protein kinase</fullName>
        <ecNumber evidence="4">2.7.11.1</ecNumber>
    </recommendedName>
</protein>
<keyword evidence="8" id="KW-0433">Leucine-rich repeat</keyword>
<evidence type="ECO:0000256" key="20">
    <source>
        <dbReference type="ARBA" id="ARBA00047899"/>
    </source>
</evidence>
<keyword evidence="10 22" id="KW-0812">Transmembrane</keyword>
<feature type="chain" id="PRO_5018651258" description="non-specific serine/threonine protein kinase" evidence="23">
    <location>
        <begin position="23"/>
        <end position="2094"/>
    </location>
</feature>
<dbReference type="Gramene" id="Solyc08g075600.2.1">
    <property type="protein sequence ID" value="Solyc08g075600.2.1"/>
    <property type="gene ID" value="Solyc08g075600.2"/>
</dbReference>
<evidence type="ECO:0000256" key="4">
    <source>
        <dbReference type="ARBA" id="ARBA00012513"/>
    </source>
</evidence>
<comment type="catalytic activity">
    <reaction evidence="20">
        <text>L-threonyl-[protein] + ATP = O-phospho-L-threonyl-[protein] + ADP + H(+)</text>
        <dbReference type="Rhea" id="RHEA:46608"/>
        <dbReference type="Rhea" id="RHEA-COMP:11060"/>
        <dbReference type="Rhea" id="RHEA-COMP:11605"/>
        <dbReference type="ChEBI" id="CHEBI:15378"/>
        <dbReference type="ChEBI" id="CHEBI:30013"/>
        <dbReference type="ChEBI" id="CHEBI:30616"/>
        <dbReference type="ChEBI" id="CHEBI:61977"/>
        <dbReference type="ChEBI" id="CHEBI:456216"/>
        <dbReference type="EC" id="2.7.11.1"/>
    </reaction>
</comment>
<keyword evidence="11 23" id="KW-0732">Signal</keyword>
<dbReference type="PaxDb" id="4081-Solyc08g075590.1.1"/>
<dbReference type="InParanoid" id="A0A3Q7HR82"/>
<feature type="transmembrane region" description="Helical" evidence="22">
    <location>
        <begin position="1747"/>
        <end position="1770"/>
    </location>
</feature>
<dbReference type="FunFam" id="3.30.200.20:FF:000661">
    <property type="entry name" value="Serine-threonine protein kinase plant-type"/>
    <property type="match status" value="2"/>
</dbReference>
<dbReference type="InterPro" id="IPR008271">
    <property type="entry name" value="Ser/Thr_kinase_AS"/>
</dbReference>
<feature type="domain" description="Protein kinase" evidence="24">
    <location>
        <begin position="1804"/>
        <end position="2084"/>
    </location>
</feature>
<evidence type="ECO:0000256" key="9">
    <source>
        <dbReference type="ARBA" id="ARBA00022679"/>
    </source>
</evidence>
<dbReference type="FunFam" id="1.10.510.10:FF:000358">
    <property type="entry name" value="Putative leucine-rich repeat receptor-like serine/threonine-protein kinase"/>
    <property type="match status" value="2"/>
</dbReference>
<evidence type="ECO:0000256" key="19">
    <source>
        <dbReference type="ARBA" id="ARBA00023180"/>
    </source>
</evidence>
<dbReference type="InterPro" id="IPR011009">
    <property type="entry name" value="Kinase-like_dom_sf"/>
</dbReference>
<comment type="similarity">
    <text evidence="3">Belongs to the protein kinase superfamily. Ser/Thr protein kinase family.</text>
</comment>
<dbReference type="Pfam" id="PF07714">
    <property type="entry name" value="PK_Tyr_Ser-Thr"/>
    <property type="match status" value="1"/>
</dbReference>
<keyword evidence="5" id="KW-1003">Cell membrane</keyword>
<dbReference type="SUPFAM" id="SSF52047">
    <property type="entry name" value="RNI-like"/>
    <property type="match status" value="4"/>
</dbReference>
<evidence type="ECO:0000313" key="25">
    <source>
        <dbReference type="EnsemblPlants" id="Solyc08g075600.2.1"/>
    </source>
</evidence>
<dbReference type="InterPro" id="IPR001245">
    <property type="entry name" value="Ser-Thr/Tyr_kinase_cat_dom"/>
</dbReference>
<evidence type="ECO:0000256" key="15">
    <source>
        <dbReference type="ARBA" id="ARBA00022840"/>
    </source>
</evidence>
<keyword evidence="7" id="KW-0597">Phosphoprotein</keyword>
<evidence type="ECO:0000256" key="21">
    <source>
        <dbReference type="ARBA" id="ARBA00048679"/>
    </source>
</evidence>
<evidence type="ECO:0000256" key="22">
    <source>
        <dbReference type="SAM" id="Phobius"/>
    </source>
</evidence>
<dbReference type="PRINTS" id="PR00019">
    <property type="entry name" value="LEURICHRPT"/>
</dbReference>
<proteinExistence type="inferred from homology"/>
<evidence type="ECO:0000256" key="3">
    <source>
        <dbReference type="ARBA" id="ARBA00008684"/>
    </source>
</evidence>
<organism evidence="25">
    <name type="scientific">Solanum lycopersicum</name>
    <name type="common">Tomato</name>
    <name type="synonym">Lycopersicon esculentum</name>
    <dbReference type="NCBI Taxonomy" id="4081"/>
    <lineage>
        <taxon>Eukaryota</taxon>
        <taxon>Viridiplantae</taxon>
        <taxon>Streptophyta</taxon>
        <taxon>Embryophyta</taxon>
        <taxon>Tracheophyta</taxon>
        <taxon>Spermatophyta</taxon>
        <taxon>Magnoliopsida</taxon>
        <taxon>eudicotyledons</taxon>
        <taxon>Gunneridae</taxon>
        <taxon>Pentapetalae</taxon>
        <taxon>asterids</taxon>
        <taxon>lamiids</taxon>
        <taxon>Solanales</taxon>
        <taxon>Solanaceae</taxon>
        <taxon>Solanoideae</taxon>
        <taxon>Solaneae</taxon>
        <taxon>Solanum</taxon>
        <taxon>Solanum subgen. Lycopersicon</taxon>
    </lineage>
</organism>
<keyword evidence="14" id="KW-0418">Kinase</keyword>
<reference evidence="25" key="1">
    <citation type="journal article" date="2012" name="Nature">
        <title>The tomato genome sequence provides insights into fleshy fruit evolution.</title>
        <authorList>
            <consortium name="Tomato Genome Consortium"/>
        </authorList>
    </citation>
    <scope>NUCLEOTIDE SEQUENCE [LARGE SCALE GENOMIC DNA]</scope>
    <source>
        <strain evidence="25">cv. Heinz 1706</strain>
    </source>
</reference>
<evidence type="ECO:0000256" key="14">
    <source>
        <dbReference type="ARBA" id="ARBA00022777"/>
    </source>
</evidence>
<dbReference type="Gene3D" id="1.10.510.10">
    <property type="entry name" value="Transferase(Phosphotransferase) domain 1"/>
    <property type="match status" value="2"/>
</dbReference>
<keyword evidence="16 22" id="KW-1133">Transmembrane helix</keyword>
<keyword evidence="19" id="KW-0325">Glycoprotein</keyword>
<keyword evidence="17 22" id="KW-0472">Membrane</keyword>
<keyword evidence="13" id="KW-0547">Nucleotide-binding</keyword>
<sequence>MVSRTMIIAILVLLMYLSVTNASNISTDEAALLAFKAQITSDPNGTLSKNWTRGTHICKWIGISCSKKHKRVTSLDLKSFGFRGSIAKEIGNLSFLNFFDIGNNSFHGQIPDEIGNLRRLNYLSLQMNNLTDQIPESLGFLTRLQVLDLSENDLFGNVPFSISNVSSLKIIDLGFNRISGNLPRGFCARLPNLQGLFLSKNQLAGQIPSELNQCTQLIYLSLSYNQLTGSLPRDMWNLTKLQELYLGWNNITGHIPSEIDNLSAIRRLSLPRNNLVGILPPSMGNLSNLEVIDLGENSLHGGIPQEFKDLANLKELFLGQNRLSGEIPGPMYNISGLERISFVGNGLSGTLRSNIGHTLPNLVGLYFGNNQFTGLIPTSIVNSTKLIQLDFGRNLFSGPVPMNLEKLQQLQFISLQFNQLTNDPSTGELSFLTSLSNCKYLKTVQIGSNQFNGSLPKSLGSGNWSFSLEYFIATNSGIRGKIPPNISNFRNLEWLSLGDNKLIGSIPQDLGNLRNLKRFSLEKNNLDGIIPTSLCSMENLYQVILGKNQLSGELPSCFGNISSLRELYLDSNALVSHIPSTFWRNKDLSVLDLSFNLLNGSLAVEMGNTRSLRMLNLSGNQFSGQIPSTIGQLQNLVSLSLSKNMLDGPIPELFEDLISLEYLDLSSNNLSGMIPKSLRNLEHLMYFNVSFNGLMGEIPDGGPFVNFTAESFMGNPALCGSSRFRVMQCRVTSLERKGKSRVLTSVLASVSSGVVVTTIFIIWFLKCRKRSTELPLVHKRISYYDISQGTNNFDEANLIGRGSLGLVYKGTLADGMVVATKVFNTELQHAFRSFEVECQVLRSIRHRNLVKVISSCANFDYKVLVLEYMPNENLECWLHSTDKFLDITQRLKVMIDVASAVEYLHGGHLFVVVHCDLKPSNVLLDGDMVAKVSDFGISKLLASETLIAHTKTLGTIGYMAPVSTKGDVYSFGILLMETFTRKSPVDDLFVGDFTLKRWICQSFPDRLVDVVDINLFSLDKENFTSKERTNFTDESALLAFIKQITNDLDETLSKNWTQGTEVCSWIGVSCSPRHHRVVSLNLKSLRLRGSIPKEIGNLSFLSFLDFGNNTFNGVIPNELGRLTRLKYLSLQMNNLTGEIPQSLGLLSRLQVLDLSDNDLYGYVPSSIFNISSLKIVDLNLNDLSGNLPNDMCSNLPMLQYLFMDKNSLVGELPSHLDKCTQLLALSLSYNRFTGNLPRDMWNMSKLQDMYLGWNKLTGNIPSEIQNLPAIQHLSLRNNELVGNLPPTMGNLSTLVMIDIGANNLHGNIPTAFAELVNLKEIYLGSNNISGQISNSLYNISGLEQIALAVNDLSGTLPSNFAHNFPNLTGLYLGLNQFSGKIPISICNVSKLTFLDLGHNFFSGDVPMNLGNLQQLQVINLQWNQLTNDPSTRELGFLTSLSSCKHLKRIQLGYNLLRGTFPKSLAFSNWSNSLETFLASGNDITGEIPVEISKLSNLVWLGIEKNGLSGSIPHELGNMGKLQKLTLRENKINGTIPESLCNMEVLFLLGLSENQLSGEIPSCLGSLSSLRELFLDSNALSSNIPPNFWSNIGISTLSLSSNFLNGSLPLGIGSSKSLRNLYLSRNQFSGEIPSTMGQLQNLVFLSLSMNNFEGRIPQSFGYLVALAYLDLSGNNLSGMIPESLVNLKQLSYLNVSFNALTGKIPNGGPLANLTAESFMGNAELCGPSQFNVAECRTGGMKSKNKRRALTFVLASVAVALVITTIFMVWFLKYRKRSRQLPIPDLIGQSHQRISYYEVVRGTNNFDEANLIGRGGLGLVYKGTLQDGIIVAVKVFNTEVQDAFRRFDLECEILRNIRHRNLVKVISSCANLDFKALVLEYMPNGSLDAWLYSHNNFFDLNQRLRVMIDVASAMEYLHGGHSFVVVHCDLKPSNILLDGDMVARVSDFGISKLMTADKLIAQTKTLGTIGYMAPEYGSEGLVSTMGDVYSYGIMLMETFTRKKPMDDLFVGELSLKRWVFESFPDRVMDVVDANLYSRQDEQFSSKETCIKLVMELALQCTSESPQERVSMKDVLVRLNKIQTNFLHCPTRSQNRM</sequence>
<keyword evidence="18" id="KW-0675">Receptor</keyword>
<evidence type="ECO:0000256" key="17">
    <source>
        <dbReference type="ARBA" id="ARBA00023136"/>
    </source>
</evidence>
<dbReference type="PANTHER" id="PTHR27008">
    <property type="entry name" value="OS04G0122200 PROTEIN"/>
    <property type="match status" value="1"/>
</dbReference>
<dbReference type="Gene3D" id="3.30.200.20">
    <property type="entry name" value="Phosphorylase Kinase, domain 1"/>
    <property type="match status" value="1"/>
</dbReference>
<dbReference type="GO" id="GO:0005886">
    <property type="term" value="C:plasma membrane"/>
    <property type="evidence" value="ECO:0007669"/>
    <property type="project" value="UniProtKB-SubCell"/>
</dbReference>
<dbReference type="GO" id="GO:0004674">
    <property type="term" value="F:protein serine/threonine kinase activity"/>
    <property type="evidence" value="ECO:0007669"/>
    <property type="project" value="UniProtKB-KW"/>
</dbReference>
<dbReference type="PROSITE" id="PS50011">
    <property type="entry name" value="PROTEIN_KINASE_DOM"/>
    <property type="match status" value="2"/>
</dbReference>
<evidence type="ECO:0000256" key="7">
    <source>
        <dbReference type="ARBA" id="ARBA00022553"/>
    </source>
</evidence>
<keyword evidence="6" id="KW-0723">Serine/threonine-protein kinase</keyword>
<accession>A0A3Q7HR82</accession>
<evidence type="ECO:0000256" key="18">
    <source>
        <dbReference type="ARBA" id="ARBA00023170"/>
    </source>
</evidence>
<dbReference type="OMA" id="CFSSIMT"/>
<evidence type="ECO:0000256" key="23">
    <source>
        <dbReference type="SAM" id="SignalP"/>
    </source>
</evidence>
<dbReference type="Pfam" id="PF00069">
    <property type="entry name" value="Pkinase"/>
    <property type="match status" value="1"/>
</dbReference>
<evidence type="ECO:0000256" key="16">
    <source>
        <dbReference type="ARBA" id="ARBA00022989"/>
    </source>
</evidence>
<keyword evidence="26" id="KW-1185">Reference proteome</keyword>
<dbReference type="GO" id="GO:0050832">
    <property type="term" value="P:defense response to fungus"/>
    <property type="evidence" value="ECO:0007669"/>
    <property type="project" value="UniProtKB-ARBA"/>
</dbReference>
<dbReference type="InterPro" id="IPR003591">
    <property type="entry name" value="Leu-rich_rpt_typical-subtyp"/>
</dbReference>
<keyword evidence="12" id="KW-0677">Repeat</keyword>
<evidence type="ECO:0000313" key="26">
    <source>
        <dbReference type="Proteomes" id="UP000004994"/>
    </source>
</evidence>
<dbReference type="SMART" id="SM00220">
    <property type="entry name" value="S_TKc"/>
    <property type="match status" value="2"/>
</dbReference>
<dbReference type="InterPro" id="IPR051809">
    <property type="entry name" value="Plant_receptor-like_S/T_kinase"/>
</dbReference>
<dbReference type="InterPro" id="IPR000719">
    <property type="entry name" value="Prot_kinase_dom"/>
</dbReference>
<comment type="catalytic activity">
    <reaction evidence="21">
        <text>L-seryl-[protein] + ATP = O-phospho-L-seryl-[protein] + ADP + H(+)</text>
        <dbReference type="Rhea" id="RHEA:17989"/>
        <dbReference type="Rhea" id="RHEA-COMP:9863"/>
        <dbReference type="Rhea" id="RHEA-COMP:11604"/>
        <dbReference type="ChEBI" id="CHEBI:15378"/>
        <dbReference type="ChEBI" id="CHEBI:29999"/>
        <dbReference type="ChEBI" id="CHEBI:30616"/>
        <dbReference type="ChEBI" id="CHEBI:83421"/>
        <dbReference type="ChEBI" id="CHEBI:456216"/>
        <dbReference type="EC" id="2.7.11.1"/>
    </reaction>
</comment>
<dbReference type="EC" id="2.7.11.1" evidence="4"/>
<dbReference type="InterPro" id="IPR013210">
    <property type="entry name" value="LRR_N_plant-typ"/>
</dbReference>
<keyword evidence="15" id="KW-0067">ATP-binding</keyword>
<evidence type="ECO:0000256" key="12">
    <source>
        <dbReference type="ARBA" id="ARBA00022737"/>
    </source>
</evidence>
<dbReference type="PANTHER" id="PTHR27008:SF528">
    <property type="entry name" value="PROTEIN KINASE DOMAIN-CONTAINING PROTEIN"/>
    <property type="match status" value="1"/>
</dbReference>
<dbReference type="EnsemblPlants" id="Solyc08g075600.2.1">
    <property type="protein sequence ID" value="Solyc08g075600.2.1"/>
    <property type="gene ID" value="Solyc08g075600.2"/>
</dbReference>
<keyword evidence="9" id="KW-0808">Transferase</keyword>
<evidence type="ECO:0000256" key="6">
    <source>
        <dbReference type="ARBA" id="ARBA00022527"/>
    </source>
</evidence>
<evidence type="ECO:0000256" key="2">
    <source>
        <dbReference type="ARBA" id="ARBA00004479"/>
    </source>
</evidence>
<dbReference type="GO" id="GO:0005524">
    <property type="term" value="F:ATP binding"/>
    <property type="evidence" value="ECO:0007669"/>
    <property type="project" value="UniProtKB-KW"/>
</dbReference>
<evidence type="ECO:0000256" key="10">
    <source>
        <dbReference type="ARBA" id="ARBA00022692"/>
    </source>
</evidence>
<comment type="subcellular location">
    <subcellularLocation>
        <location evidence="1">Cell membrane</location>
        <topology evidence="1">Single-pass membrane protein</topology>
    </subcellularLocation>
    <subcellularLocation>
        <location evidence="2">Membrane</location>
        <topology evidence="2">Single-pass type I membrane protein</topology>
    </subcellularLocation>
</comment>
<dbReference type="SUPFAM" id="SSF56112">
    <property type="entry name" value="Protein kinase-like (PK-like)"/>
    <property type="match status" value="2"/>
</dbReference>
<dbReference type="Pfam" id="PF00560">
    <property type="entry name" value="LRR_1"/>
    <property type="match status" value="6"/>
</dbReference>
<dbReference type="SMART" id="SM00365">
    <property type="entry name" value="LRR_SD22"/>
    <property type="match status" value="15"/>
</dbReference>
<dbReference type="FunFam" id="3.80.10.10:FF:000095">
    <property type="entry name" value="LRR receptor-like serine/threonine-protein kinase GSO1"/>
    <property type="match status" value="2"/>
</dbReference>
<evidence type="ECO:0000256" key="11">
    <source>
        <dbReference type="ARBA" id="ARBA00022729"/>
    </source>
</evidence>
<name>A0A3Q7HR82_SOLLC</name>
<feature type="signal peptide" evidence="23">
    <location>
        <begin position="1"/>
        <end position="22"/>
    </location>
</feature>
<dbReference type="FunFam" id="3.80.10.10:FF:000041">
    <property type="entry name" value="LRR receptor-like serine/threonine-protein kinase ERECTA"/>
    <property type="match status" value="3"/>
</dbReference>
<evidence type="ECO:0000256" key="8">
    <source>
        <dbReference type="ARBA" id="ARBA00022614"/>
    </source>
</evidence>
<dbReference type="Pfam" id="PF13855">
    <property type="entry name" value="LRR_8"/>
    <property type="match status" value="5"/>
</dbReference>
<dbReference type="FunFam" id="3.80.10.10:FF:000101">
    <property type="entry name" value="LRR receptor-like serine/threonine-protein kinase ERECTA"/>
    <property type="match status" value="1"/>
</dbReference>
<evidence type="ECO:0000256" key="5">
    <source>
        <dbReference type="ARBA" id="ARBA00022475"/>
    </source>
</evidence>
<dbReference type="InterPro" id="IPR032675">
    <property type="entry name" value="LRR_dom_sf"/>
</dbReference>
<dbReference type="Proteomes" id="UP000004994">
    <property type="component" value="Chromosome 8"/>
</dbReference>
<evidence type="ECO:0000259" key="24">
    <source>
        <dbReference type="PROSITE" id="PS50011"/>
    </source>
</evidence>
<dbReference type="SMART" id="SM00369">
    <property type="entry name" value="LRR_TYP"/>
    <property type="match status" value="23"/>
</dbReference>
<dbReference type="CDD" id="cd14066">
    <property type="entry name" value="STKc_IRAK"/>
    <property type="match status" value="1"/>
</dbReference>
<dbReference type="STRING" id="4081.A0A3Q7HR82"/>
<dbReference type="InterPro" id="IPR001611">
    <property type="entry name" value="Leu-rich_rpt"/>
</dbReference>